<evidence type="ECO:0000256" key="1">
    <source>
        <dbReference type="SAM" id="MobiDB-lite"/>
    </source>
</evidence>
<evidence type="ECO:0000313" key="7">
    <source>
        <dbReference type="EMBL" id="KAE9233941.1"/>
    </source>
</evidence>
<dbReference type="Proteomes" id="UP000440732">
    <property type="component" value="Unassembled WGS sequence"/>
</dbReference>
<dbReference type="EMBL" id="QXGE01000051">
    <property type="protein sequence ID" value="KAE9327416.1"/>
    <property type="molecule type" value="Genomic_DNA"/>
</dbReference>
<gene>
    <name evidence="10" type="ORF">PF001_g1942</name>
    <name evidence="9" type="ORF">PF002_g2432</name>
    <name evidence="8" type="ORF">PF004_g1681</name>
    <name evidence="7" type="ORF">PF005_g2123</name>
    <name evidence="6" type="ORF">PF006_g1730</name>
    <name evidence="5" type="ORF">PF007_g2198</name>
    <name evidence="2" type="ORF">PF009_g2425</name>
    <name evidence="4" type="ORF">PF010_g1740</name>
    <name evidence="3" type="ORF">PF011_g1536</name>
</gene>
<dbReference type="AlphaFoldDB" id="A0A6A3FUA2"/>
<dbReference type="EMBL" id="QXGF01000064">
    <property type="protein sequence ID" value="KAE8947976.1"/>
    <property type="molecule type" value="Genomic_DNA"/>
</dbReference>
<proteinExistence type="predicted"/>
<evidence type="ECO:0000313" key="10">
    <source>
        <dbReference type="EMBL" id="KAE9327416.1"/>
    </source>
</evidence>
<name>A0A6A3FUA2_9STRA</name>
<dbReference type="EMBL" id="QXGB01000055">
    <property type="protein sequence ID" value="KAE9233941.1"/>
    <property type="molecule type" value="Genomic_DNA"/>
</dbReference>
<accession>A0A6A3FUA2</accession>
<feature type="compositionally biased region" description="Basic residues" evidence="1">
    <location>
        <begin position="158"/>
        <end position="173"/>
    </location>
</feature>
<evidence type="ECO:0000313" key="13">
    <source>
        <dbReference type="Proteomes" id="UP000437068"/>
    </source>
</evidence>
<organism evidence="2 11">
    <name type="scientific">Phytophthora fragariae</name>
    <dbReference type="NCBI Taxonomy" id="53985"/>
    <lineage>
        <taxon>Eukaryota</taxon>
        <taxon>Sar</taxon>
        <taxon>Stramenopiles</taxon>
        <taxon>Oomycota</taxon>
        <taxon>Peronosporomycetes</taxon>
        <taxon>Peronosporales</taxon>
        <taxon>Peronosporaceae</taxon>
        <taxon>Phytophthora</taxon>
    </lineage>
</organism>
<dbReference type="Proteomes" id="UP000460718">
    <property type="component" value="Unassembled WGS sequence"/>
</dbReference>
<dbReference type="EMBL" id="QXGA01000045">
    <property type="protein sequence ID" value="KAE9154216.1"/>
    <property type="molecule type" value="Genomic_DNA"/>
</dbReference>
<evidence type="ECO:0000313" key="18">
    <source>
        <dbReference type="Proteomes" id="UP000476176"/>
    </source>
</evidence>
<protein>
    <submittedName>
        <fullName evidence="2">Uncharacterized protein</fullName>
    </submittedName>
</protein>
<evidence type="ECO:0000313" key="15">
    <source>
        <dbReference type="Proteomes" id="UP000440732"/>
    </source>
</evidence>
<evidence type="ECO:0000313" key="4">
    <source>
        <dbReference type="EMBL" id="KAE9136291.1"/>
    </source>
</evidence>
<evidence type="ECO:0000313" key="9">
    <source>
        <dbReference type="EMBL" id="KAE9255283.1"/>
    </source>
</evidence>
<evidence type="ECO:0000313" key="14">
    <source>
        <dbReference type="Proteomes" id="UP000440367"/>
    </source>
</evidence>
<evidence type="ECO:0000313" key="2">
    <source>
        <dbReference type="EMBL" id="KAE8947976.1"/>
    </source>
</evidence>
<sequence length="373" mass="41911">MPSEQRGRLTFLYCGNTFVRKDINLDDLGARLRDEVYIELALLCRKLDIKIFSLEGEDGTWPLEENAAAVPGHEIKYSRSIASLFPNNTKSEGRVHFRVEVNQPLPLQFAPPVALPSKIPIVSGSPTSKALTLPTERFPLSPYAKHRLHLNQALAKIRRDKHARQGKMTGKRRRDSDDEDGIASSSLEWEDVENIYDPLMREEKAAFPVKKLDEKFLEKLATMLQDERKAFGSTKRATAVRRLQQSVTTILGAVATLLEGNFSTKMKPLLTNGLVLASGSPDLLVTRKQRKVVVVVCLREDQLQAQAEDLVLVDVAIANNEDSDIQASPVFGVVSTFSDWVFYKYDEILRNLSMTTSVRSRKTLPRLRGSFTT</sequence>
<evidence type="ECO:0000313" key="8">
    <source>
        <dbReference type="EMBL" id="KAE9253058.1"/>
    </source>
</evidence>
<reference evidence="11 12" key="1">
    <citation type="submission" date="2018-08" db="EMBL/GenBank/DDBJ databases">
        <title>Genomic investigation of the strawberry pathogen Phytophthora fragariae indicates pathogenicity is determined by transcriptional variation in three key races.</title>
        <authorList>
            <person name="Adams T.M."/>
            <person name="Armitage A.D."/>
            <person name="Sobczyk M.K."/>
            <person name="Bates H.J."/>
            <person name="Dunwell J.M."/>
            <person name="Nellist C.F."/>
            <person name="Harrison R.J."/>
        </authorList>
    </citation>
    <scope>NUCLEOTIDE SEQUENCE [LARGE SCALE GENOMIC DNA]</scope>
    <source>
        <strain evidence="10 13">A4</strain>
        <strain evidence="9 14">BC-1</strain>
        <strain evidence="8 18">BC-23</strain>
        <strain evidence="7 12">NOV-27</strain>
        <strain evidence="6 15">NOV-5</strain>
        <strain evidence="5 16">NOV-71</strain>
        <strain evidence="2 11">NOV-9</strain>
        <strain evidence="4 19">ONT-3</strain>
        <strain evidence="3 17">SCRP245</strain>
    </source>
</reference>
<evidence type="ECO:0000313" key="19">
    <source>
        <dbReference type="Proteomes" id="UP000488956"/>
    </source>
</evidence>
<feature type="region of interest" description="Disordered" evidence="1">
    <location>
        <begin position="158"/>
        <end position="182"/>
    </location>
</feature>
<evidence type="ECO:0000313" key="6">
    <source>
        <dbReference type="EMBL" id="KAE9154216.1"/>
    </source>
</evidence>
<dbReference type="EMBL" id="QXFZ01000058">
    <property type="protein sequence ID" value="KAE9136428.1"/>
    <property type="molecule type" value="Genomic_DNA"/>
</dbReference>
<dbReference type="EMBL" id="QXFX01000045">
    <property type="protein sequence ID" value="KAE9136291.1"/>
    <property type="molecule type" value="Genomic_DNA"/>
</dbReference>
<dbReference type="EMBL" id="QXFW01000043">
    <property type="protein sequence ID" value="KAE9028507.1"/>
    <property type="molecule type" value="Genomic_DNA"/>
</dbReference>
<dbReference type="EMBL" id="QXGD01000063">
    <property type="protein sequence ID" value="KAE9255283.1"/>
    <property type="molecule type" value="Genomic_DNA"/>
</dbReference>
<dbReference type="Proteomes" id="UP000440367">
    <property type="component" value="Unassembled WGS sequence"/>
</dbReference>
<evidence type="ECO:0000313" key="3">
    <source>
        <dbReference type="EMBL" id="KAE9028507.1"/>
    </source>
</evidence>
<comment type="caution">
    <text evidence="2">The sequence shown here is derived from an EMBL/GenBank/DDBJ whole genome shotgun (WGS) entry which is preliminary data.</text>
</comment>
<dbReference type="EMBL" id="QXGC01000043">
    <property type="protein sequence ID" value="KAE9253058.1"/>
    <property type="molecule type" value="Genomic_DNA"/>
</dbReference>
<dbReference type="Proteomes" id="UP000429523">
    <property type="component" value="Unassembled WGS sequence"/>
</dbReference>
<dbReference type="Proteomes" id="UP000488956">
    <property type="component" value="Unassembled WGS sequence"/>
</dbReference>
<dbReference type="Proteomes" id="UP000437068">
    <property type="component" value="Unassembled WGS sequence"/>
</dbReference>
<evidence type="ECO:0000313" key="5">
    <source>
        <dbReference type="EMBL" id="KAE9136428.1"/>
    </source>
</evidence>
<keyword evidence="12" id="KW-1185">Reference proteome</keyword>
<dbReference type="Proteomes" id="UP000433483">
    <property type="component" value="Unassembled WGS sequence"/>
</dbReference>
<evidence type="ECO:0000313" key="17">
    <source>
        <dbReference type="Proteomes" id="UP000460718"/>
    </source>
</evidence>
<evidence type="ECO:0000313" key="16">
    <source>
        <dbReference type="Proteomes" id="UP000441208"/>
    </source>
</evidence>
<dbReference type="Proteomes" id="UP000476176">
    <property type="component" value="Unassembled WGS sequence"/>
</dbReference>
<evidence type="ECO:0000313" key="12">
    <source>
        <dbReference type="Proteomes" id="UP000433483"/>
    </source>
</evidence>
<dbReference type="OrthoDB" id="114370at2759"/>
<evidence type="ECO:0000313" key="11">
    <source>
        <dbReference type="Proteomes" id="UP000429523"/>
    </source>
</evidence>
<dbReference type="Proteomes" id="UP000441208">
    <property type="component" value="Unassembled WGS sequence"/>
</dbReference>